<gene>
    <name evidence="2" type="ORF">PGTUg99_010490</name>
</gene>
<feature type="region of interest" description="Disordered" evidence="1">
    <location>
        <begin position="1"/>
        <end position="114"/>
    </location>
</feature>
<feature type="compositionally biased region" description="Polar residues" evidence="1">
    <location>
        <begin position="139"/>
        <end position="160"/>
    </location>
</feature>
<accession>A0A5B0RJN4</accession>
<evidence type="ECO:0000313" key="2">
    <source>
        <dbReference type="EMBL" id="KAA1125143.1"/>
    </source>
</evidence>
<comment type="caution">
    <text evidence="2">The sequence shown here is derived from an EMBL/GenBank/DDBJ whole genome shotgun (WGS) entry which is preliminary data.</text>
</comment>
<reference evidence="2 3" key="1">
    <citation type="submission" date="2019-05" db="EMBL/GenBank/DDBJ databases">
        <title>Emergence of the Ug99 lineage of the wheat stem rust pathogen through somatic hybridization.</title>
        <authorList>
            <person name="Li F."/>
            <person name="Upadhyaya N.M."/>
            <person name="Sperschneider J."/>
            <person name="Matny O."/>
            <person name="Nguyen-Phuc H."/>
            <person name="Mago R."/>
            <person name="Raley C."/>
            <person name="Miller M.E."/>
            <person name="Silverstein K.A.T."/>
            <person name="Henningsen E."/>
            <person name="Hirsch C.D."/>
            <person name="Visser B."/>
            <person name="Pretorius Z.A."/>
            <person name="Steffenson B.J."/>
            <person name="Schwessinger B."/>
            <person name="Dodds P.N."/>
            <person name="Figueroa M."/>
        </authorList>
    </citation>
    <scope>NUCLEOTIDE SEQUENCE [LARGE SCALE GENOMIC DNA]</scope>
    <source>
        <strain evidence="2 3">Ug99</strain>
    </source>
</reference>
<sequence>MSLNIRVGPRPGSYTPTHCPGGGGFGTPKQPRPTAPLTEEPTRPDPRAPETCSKQENPRTPDLQPIQPDTTRSDPTRSNPNRPDPIRDREIGTWTSQPPPILSSTPTLNLDMSTGNDQSRLDLYIKVQELASHPVWPDSNLNTQTTRGGKKVTPQTEPGY</sequence>
<name>A0A5B0RJN4_PUCGR</name>
<feature type="compositionally biased region" description="Polar residues" evidence="1">
    <location>
        <begin position="102"/>
        <end position="114"/>
    </location>
</feature>
<dbReference type="AlphaFoldDB" id="A0A5B0RJN4"/>
<dbReference type="Proteomes" id="UP000325313">
    <property type="component" value="Unassembled WGS sequence"/>
</dbReference>
<evidence type="ECO:0000256" key="1">
    <source>
        <dbReference type="SAM" id="MobiDB-lite"/>
    </source>
</evidence>
<proteinExistence type="predicted"/>
<organism evidence="2 3">
    <name type="scientific">Puccinia graminis f. sp. tritici</name>
    <dbReference type="NCBI Taxonomy" id="56615"/>
    <lineage>
        <taxon>Eukaryota</taxon>
        <taxon>Fungi</taxon>
        <taxon>Dikarya</taxon>
        <taxon>Basidiomycota</taxon>
        <taxon>Pucciniomycotina</taxon>
        <taxon>Pucciniomycetes</taxon>
        <taxon>Pucciniales</taxon>
        <taxon>Pucciniaceae</taxon>
        <taxon>Puccinia</taxon>
    </lineage>
</organism>
<feature type="region of interest" description="Disordered" evidence="1">
    <location>
        <begin position="135"/>
        <end position="160"/>
    </location>
</feature>
<dbReference type="EMBL" id="VDEP01000183">
    <property type="protein sequence ID" value="KAA1125143.1"/>
    <property type="molecule type" value="Genomic_DNA"/>
</dbReference>
<protein>
    <submittedName>
        <fullName evidence="2">Uncharacterized protein</fullName>
    </submittedName>
</protein>
<evidence type="ECO:0000313" key="3">
    <source>
        <dbReference type="Proteomes" id="UP000325313"/>
    </source>
</evidence>